<gene>
    <name evidence="5" type="ORF">COCON_G00224010</name>
</gene>
<dbReference type="GO" id="GO:0016042">
    <property type="term" value="P:lipid catabolic process"/>
    <property type="evidence" value="ECO:0007669"/>
    <property type="project" value="UniProtKB-KW"/>
</dbReference>
<dbReference type="EC" id="3.1.4.11" evidence="1"/>
<dbReference type="GO" id="GO:0007186">
    <property type="term" value="P:G protein-coupled receptor signaling pathway"/>
    <property type="evidence" value="ECO:0007669"/>
    <property type="project" value="TreeGrafter"/>
</dbReference>
<proteinExistence type="predicted"/>
<dbReference type="PROSITE" id="PS50008">
    <property type="entry name" value="PIPLC_Y_DOMAIN"/>
    <property type="match status" value="1"/>
</dbReference>
<dbReference type="InterPro" id="IPR000159">
    <property type="entry name" value="RA_dom"/>
</dbReference>
<dbReference type="AlphaFoldDB" id="A0A9Q1CWK8"/>
<dbReference type="OrthoDB" id="10068636at2759"/>
<dbReference type="InterPro" id="IPR035892">
    <property type="entry name" value="C2_domain_sf"/>
</dbReference>
<keyword evidence="6" id="KW-1185">Reference proteome</keyword>
<dbReference type="SUPFAM" id="SSF49562">
    <property type="entry name" value="C2 domain (Calcium/lipid-binding domain, CaLB)"/>
    <property type="match status" value="1"/>
</dbReference>
<dbReference type="InterPro" id="IPR017946">
    <property type="entry name" value="PLC-like_Pdiesterase_TIM-brl"/>
</dbReference>
<dbReference type="Gene3D" id="3.10.20.90">
    <property type="entry name" value="Phosphatidylinositol 3-kinase Catalytic Subunit, Chain A, domain 1"/>
    <property type="match status" value="2"/>
</dbReference>
<reference evidence="5" key="1">
    <citation type="journal article" date="2023" name="Science">
        <title>Genome structures resolve the early diversification of teleost fishes.</title>
        <authorList>
            <person name="Parey E."/>
            <person name="Louis A."/>
            <person name="Montfort J."/>
            <person name="Bouchez O."/>
            <person name="Roques C."/>
            <person name="Iampietro C."/>
            <person name="Lluch J."/>
            <person name="Castinel A."/>
            <person name="Donnadieu C."/>
            <person name="Desvignes T."/>
            <person name="Floi Bucao C."/>
            <person name="Jouanno E."/>
            <person name="Wen M."/>
            <person name="Mejri S."/>
            <person name="Dirks R."/>
            <person name="Jansen H."/>
            <person name="Henkel C."/>
            <person name="Chen W.J."/>
            <person name="Zahm M."/>
            <person name="Cabau C."/>
            <person name="Klopp C."/>
            <person name="Thompson A.W."/>
            <person name="Robinson-Rechavi M."/>
            <person name="Braasch I."/>
            <person name="Lecointre G."/>
            <person name="Bobe J."/>
            <person name="Postlethwait J.H."/>
            <person name="Berthelot C."/>
            <person name="Roest Crollius H."/>
            <person name="Guiguen Y."/>
        </authorList>
    </citation>
    <scope>NUCLEOTIDE SEQUENCE</scope>
    <source>
        <strain evidence="5">Concon-B</strain>
    </source>
</reference>
<dbReference type="PROSITE" id="PS50004">
    <property type="entry name" value="C2"/>
    <property type="match status" value="1"/>
</dbReference>
<dbReference type="InterPro" id="IPR000008">
    <property type="entry name" value="C2_dom"/>
</dbReference>
<dbReference type="EMBL" id="JAFJMO010000018">
    <property type="protein sequence ID" value="KAJ8250479.1"/>
    <property type="molecule type" value="Genomic_DNA"/>
</dbReference>
<dbReference type="Pfam" id="PF00788">
    <property type="entry name" value="RA"/>
    <property type="match status" value="1"/>
</dbReference>
<dbReference type="Proteomes" id="UP001152803">
    <property type="component" value="Unassembled WGS sequence"/>
</dbReference>
<dbReference type="SMART" id="SM00149">
    <property type="entry name" value="PLCYc"/>
    <property type="match status" value="1"/>
</dbReference>
<evidence type="ECO:0000313" key="6">
    <source>
        <dbReference type="Proteomes" id="UP001152803"/>
    </source>
</evidence>
<evidence type="ECO:0000259" key="3">
    <source>
        <dbReference type="PROSITE" id="PS50008"/>
    </source>
</evidence>
<feature type="domain" description="Ras-associating" evidence="4">
    <location>
        <begin position="384"/>
        <end position="487"/>
    </location>
</feature>
<comment type="catalytic activity">
    <reaction evidence="1">
        <text>a 1,2-diacyl-sn-glycero-3-phospho-(1D-myo-inositol-4,5-bisphosphate) + H2O = 1D-myo-inositol 1,4,5-trisphosphate + a 1,2-diacyl-sn-glycerol + H(+)</text>
        <dbReference type="Rhea" id="RHEA:33179"/>
        <dbReference type="ChEBI" id="CHEBI:15377"/>
        <dbReference type="ChEBI" id="CHEBI:15378"/>
        <dbReference type="ChEBI" id="CHEBI:17815"/>
        <dbReference type="ChEBI" id="CHEBI:58456"/>
        <dbReference type="ChEBI" id="CHEBI:203600"/>
        <dbReference type="EC" id="3.1.4.11"/>
    </reaction>
</comment>
<dbReference type="InterPro" id="IPR029071">
    <property type="entry name" value="Ubiquitin-like_domsf"/>
</dbReference>
<dbReference type="Pfam" id="PF00168">
    <property type="entry name" value="C2"/>
    <property type="match status" value="1"/>
</dbReference>
<dbReference type="PANTHER" id="PTHR10336">
    <property type="entry name" value="PHOSPHOINOSITIDE-SPECIFIC PHOSPHOLIPASE C FAMILY PROTEIN"/>
    <property type="match status" value="1"/>
</dbReference>
<dbReference type="Pfam" id="PF00387">
    <property type="entry name" value="PI-PLC-Y"/>
    <property type="match status" value="1"/>
</dbReference>
<dbReference type="GO" id="GO:0046488">
    <property type="term" value="P:phosphatidylinositol metabolic process"/>
    <property type="evidence" value="ECO:0007669"/>
    <property type="project" value="TreeGrafter"/>
</dbReference>
<keyword evidence="1" id="KW-0443">Lipid metabolism</keyword>
<dbReference type="SMART" id="SM00239">
    <property type="entry name" value="C2"/>
    <property type="match status" value="1"/>
</dbReference>
<keyword evidence="1" id="KW-0378">Hydrolase</keyword>
<dbReference type="PANTHER" id="PTHR10336:SF6">
    <property type="entry name" value="1-PHOSPHATIDYLINOSITOL 4,5-BISPHOSPHATE PHOSPHODIESTERASE EPSILON-1"/>
    <property type="match status" value="1"/>
</dbReference>
<feature type="domain" description="C2" evidence="2">
    <location>
        <begin position="102"/>
        <end position="229"/>
    </location>
</feature>
<organism evidence="5 6">
    <name type="scientific">Conger conger</name>
    <name type="common">Conger eel</name>
    <name type="synonym">Muraena conger</name>
    <dbReference type="NCBI Taxonomy" id="82655"/>
    <lineage>
        <taxon>Eukaryota</taxon>
        <taxon>Metazoa</taxon>
        <taxon>Chordata</taxon>
        <taxon>Craniata</taxon>
        <taxon>Vertebrata</taxon>
        <taxon>Euteleostomi</taxon>
        <taxon>Actinopterygii</taxon>
        <taxon>Neopterygii</taxon>
        <taxon>Teleostei</taxon>
        <taxon>Anguilliformes</taxon>
        <taxon>Congridae</taxon>
        <taxon>Conger</taxon>
    </lineage>
</organism>
<accession>A0A9Q1CWK8</accession>
<dbReference type="GO" id="GO:0048015">
    <property type="term" value="P:phosphatidylinositol-mediated signaling"/>
    <property type="evidence" value="ECO:0007669"/>
    <property type="project" value="TreeGrafter"/>
</dbReference>
<dbReference type="SUPFAM" id="SSF51695">
    <property type="entry name" value="PLC-like phosphodiesterases"/>
    <property type="match status" value="1"/>
</dbReference>
<name>A0A9Q1CWK8_CONCO</name>
<comment type="caution">
    <text evidence="5">The sequence shown here is derived from an EMBL/GenBank/DDBJ whole genome shotgun (WGS) entry which is preliminary data.</text>
</comment>
<dbReference type="PROSITE" id="PS50200">
    <property type="entry name" value="RA"/>
    <property type="match status" value="1"/>
</dbReference>
<sequence length="541" mass="61583">MRTPRCYHMSSLNENVAKRLCRRYSQKLIQHTTGQLLRAYPAATRIDSTNPSPLLFWVHGIQLVALNFQTDDLSMQLNRTMFEACGGSGYVLKPPVLWDRTCPHYHTFSPMEREVEGMSPTHFSITIISGQNVCPGSNGAGSSCVEVDVLGAPVDCVHFRTKPVHRNTLNPMWGERFPFHVQMEELAFLRFAVVENNSSQVTAQRIIPLRALRSGYRHVQLRNLQNDMLEVSSLFVFSQKTEDSASRNVVPASVFFLTEEQRAAVRYKVTVHGGPGPEPFTVLSVNQKTTVRQLLDMLLFQSGVCASDCVLVEEKEPICKERSDVRRQGLHRSLGPEEEVLQVLSGWSPDKGYVGRICFKTKEESWSNRGGEKEGEEERRERAEEEHIFVQVHEVSPGQPHCVIKTHRLSTAQEVIQQALKEARQSCGAPSSLRPSDYMLVEETLKETVHKKVSKLSERVLSEQECVYQAQSRWKGPRRFVLKRREPVQTARDDKWKGISFASELKKLTGRMKPQSRSSEECTPYRVLAWSSRDLALHMVF</sequence>
<dbReference type="InterPro" id="IPR001711">
    <property type="entry name" value="PLipase_C_Pinositol-sp_Y"/>
</dbReference>
<dbReference type="SUPFAM" id="SSF54236">
    <property type="entry name" value="Ubiquitin-like"/>
    <property type="match status" value="2"/>
</dbReference>
<dbReference type="Gene3D" id="3.20.20.190">
    <property type="entry name" value="Phosphatidylinositol (PI) phosphodiesterase"/>
    <property type="match status" value="1"/>
</dbReference>
<dbReference type="GO" id="GO:0051209">
    <property type="term" value="P:release of sequestered calcium ion into cytosol"/>
    <property type="evidence" value="ECO:0007669"/>
    <property type="project" value="TreeGrafter"/>
</dbReference>
<feature type="domain" description="PI-PLC Y-box" evidence="3">
    <location>
        <begin position="7"/>
        <end position="97"/>
    </location>
</feature>
<protein>
    <recommendedName>
        <fullName evidence="1">Phosphoinositide phospholipase C</fullName>
        <ecNumber evidence="1">3.1.4.11</ecNumber>
    </recommendedName>
</protein>
<dbReference type="Gene3D" id="2.60.40.150">
    <property type="entry name" value="C2 domain"/>
    <property type="match status" value="1"/>
</dbReference>
<evidence type="ECO:0000256" key="1">
    <source>
        <dbReference type="RuleBase" id="RU361133"/>
    </source>
</evidence>
<keyword evidence="1" id="KW-0442">Lipid degradation</keyword>
<dbReference type="PRINTS" id="PR00390">
    <property type="entry name" value="PHPHLIPASEC"/>
</dbReference>
<dbReference type="InterPro" id="IPR001192">
    <property type="entry name" value="PI-PLC_fam"/>
</dbReference>
<dbReference type="GO" id="GO:0007265">
    <property type="term" value="P:Ras protein signal transduction"/>
    <property type="evidence" value="ECO:0007669"/>
    <property type="project" value="TreeGrafter"/>
</dbReference>
<evidence type="ECO:0000259" key="4">
    <source>
        <dbReference type="PROSITE" id="PS50200"/>
    </source>
</evidence>
<dbReference type="GO" id="GO:0004435">
    <property type="term" value="F:phosphatidylinositol-4,5-bisphosphate phospholipase C activity"/>
    <property type="evidence" value="ECO:0007669"/>
    <property type="project" value="UniProtKB-EC"/>
</dbReference>
<evidence type="ECO:0000313" key="5">
    <source>
        <dbReference type="EMBL" id="KAJ8250479.1"/>
    </source>
</evidence>
<dbReference type="SMART" id="SM00314">
    <property type="entry name" value="RA"/>
    <property type="match status" value="2"/>
</dbReference>
<dbReference type="FunFam" id="2.60.40.150:FF:000085">
    <property type="entry name" value="Phosphoinositide phospholipase C"/>
    <property type="match status" value="1"/>
</dbReference>
<dbReference type="CDD" id="cd00275">
    <property type="entry name" value="C2_PLC_like"/>
    <property type="match status" value="1"/>
</dbReference>
<evidence type="ECO:0000259" key="2">
    <source>
        <dbReference type="PROSITE" id="PS50004"/>
    </source>
</evidence>